<comment type="caution">
    <text evidence="1">The sequence shown here is derived from an EMBL/GenBank/DDBJ whole genome shotgun (WGS) entry which is preliminary data.</text>
</comment>
<reference evidence="1" key="1">
    <citation type="journal article" date="2015" name="Nature">
        <title>Complex archaea that bridge the gap between prokaryotes and eukaryotes.</title>
        <authorList>
            <person name="Spang A."/>
            <person name="Saw J.H."/>
            <person name="Jorgensen S.L."/>
            <person name="Zaremba-Niedzwiedzka K."/>
            <person name="Martijn J."/>
            <person name="Lind A.E."/>
            <person name="van Eijk R."/>
            <person name="Schleper C."/>
            <person name="Guy L."/>
            <person name="Ettema T.J."/>
        </authorList>
    </citation>
    <scope>NUCLEOTIDE SEQUENCE</scope>
</reference>
<organism evidence="1">
    <name type="scientific">marine sediment metagenome</name>
    <dbReference type="NCBI Taxonomy" id="412755"/>
    <lineage>
        <taxon>unclassified sequences</taxon>
        <taxon>metagenomes</taxon>
        <taxon>ecological metagenomes</taxon>
    </lineage>
</organism>
<gene>
    <name evidence="1" type="ORF">LCGC14_2754340</name>
</gene>
<dbReference type="AlphaFoldDB" id="A0A0F9BSG7"/>
<evidence type="ECO:0000313" key="1">
    <source>
        <dbReference type="EMBL" id="KKK87331.1"/>
    </source>
</evidence>
<name>A0A0F9BSG7_9ZZZZ</name>
<sequence length="100" mass="11677">MPEVDKGKIVIRSSKSEIVNFRNSILAKDMRRELLIWARVAKSAYPEVDNLLEKGRIDGRLEALDYMLGLPDNMIEVLEEREREIKEEEDGDRRNETDTD</sequence>
<dbReference type="EMBL" id="LAZR01050450">
    <property type="protein sequence ID" value="KKK87331.1"/>
    <property type="molecule type" value="Genomic_DNA"/>
</dbReference>
<accession>A0A0F9BSG7</accession>
<protein>
    <submittedName>
        <fullName evidence="1">Uncharacterized protein</fullName>
    </submittedName>
</protein>
<proteinExistence type="predicted"/>